<feature type="domain" description="Calcineurin-like phosphoesterase" evidence="1">
    <location>
        <begin position="6"/>
        <end position="211"/>
    </location>
</feature>
<accession>A0AAE0KA05</accession>
<dbReference type="Gene3D" id="3.60.21.10">
    <property type="match status" value="1"/>
</dbReference>
<dbReference type="Proteomes" id="UP001287356">
    <property type="component" value="Unassembled WGS sequence"/>
</dbReference>
<keyword evidence="3" id="KW-1185">Reference proteome</keyword>
<reference evidence="2" key="1">
    <citation type="journal article" date="2023" name="Mol. Phylogenet. Evol.">
        <title>Genome-scale phylogeny and comparative genomics of the fungal order Sordariales.</title>
        <authorList>
            <person name="Hensen N."/>
            <person name="Bonometti L."/>
            <person name="Westerberg I."/>
            <person name="Brannstrom I.O."/>
            <person name="Guillou S."/>
            <person name="Cros-Aarteil S."/>
            <person name="Calhoun S."/>
            <person name="Haridas S."/>
            <person name="Kuo A."/>
            <person name="Mondo S."/>
            <person name="Pangilinan J."/>
            <person name="Riley R."/>
            <person name="LaButti K."/>
            <person name="Andreopoulos B."/>
            <person name="Lipzen A."/>
            <person name="Chen C."/>
            <person name="Yan M."/>
            <person name="Daum C."/>
            <person name="Ng V."/>
            <person name="Clum A."/>
            <person name="Steindorff A."/>
            <person name="Ohm R.A."/>
            <person name="Martin F."/>
            <person name="Silar P."/>
            <person name="Natvig D.O."/>
            <person name="Lalanne C."/>
            <person name="Gautier V."/>
            <person name="Ament-Velasquez S.L."/>
            <person name="Kruys A."/>
            <person name="Hutchinson M.I."/>
            <person name="Powell A.J."/>
            <person name="Barry K."/>
            <person name="Miller A.N."/>
            <person name="Grigoriev I.V."/>
            <person name="Debuchy R."/>
            <person name="Gladieux P."/>
            <person name="Hiltunen Thoren M."/>
            <person name="Johannesson H."/>
        </authorList>
    </citation>
    <scope>NUCLEOTIDE SEQUENCE</scope>
    <source>
        <strain evidence="2">CBS 958.72</strain>
    </source>
</reference>
<evidence type="ECO:0000313" key="2">
    <source>
        <dbReference type="EMBL" id="KAK3372834.1"/>
    </source>
</evidence>
<dbReference type="InterPro" id="IPR029052">
    <property type="entry name" value="Metallo-depent_PP-like"/>
</dbReference>
<dbReference type="GO" id="GO:0016787">
    <property type="term" value="F:hydrolase activity"/>
    <property type="evidence" value="ECO:0007669"/>
    <property type="project" value="InterPro"/>
</dbReference>
<gene>
    <name evidence="2" type="ORF">B0T24DRAFT_702088</name>
</gene>
<dbReference type="EMBL" id="JAULSN010000004">
    <property type="protein sequence ID" value="KAK3372834.1"/>
    <property type="molecule type" value="Genomic_DNA"/>
</dbReference>
<evidence type="ECO:0000313" key="3">
    <source>
        <dbReference type="Proteomes" id="UP001287356"/>
    </source>
</evidence>
<name>A0AAE0KA05_9PEZI</name>
<dbReference type="CDD" id="cd07379">
    <property type="entry name" value="MPP_239FB"/>
    <property type="match status" value="1"/>
</dbReference>
<dbReference type="Pfam" id="PF00149">
    <property type="entry name" value="Metallophos"/>
    <property type="match status" value="1"/>
</dbReference>
<dbReference type="SUPFAM" id="SSF56300">
    <property type="entry name" value="Metallo-dependent phosphatases"/>
    <property type="match status" value="1"/>
</dbReference>
<dbReference type="AlphaFoldDB" id="A0AAE0KA05"/>
<dbReference type="PANTHER" id="PTHR12905">
    <property type="entry name" value="METALLOPHOSPHOESTERASE"/>
    <property type="match status" value="1"/>
</dbReference>
<dbReference type="PANTHER" id="PTHR12905:SF0">
    <property type="entry name" value="CALCINEURIN-LIKE PHOSPHOESTERASE DOMAIN-CONTAINING PROTEIN"/>
    <property type="match status" value="1"/>
</dbReference>
<proteinExistence type="predicted"/>
<dbReference type="InterPro" id="IPR051693">
    <property type="entry name" value="UPF0046_metallophosphoest"/>
</dbReference>
<dbReference type="InterPro" id="IPR004843">
    <property type="entry name" value="Calcineurin-like_PHP"/>
</dbReference>
<comment type="caution">
    <text evidence="2">The sequence shown here is derived from an EMBL/GenBank/DDBJ whole genome shotgun (WGS) entry which is preliminary data.</text>
</comment>
<sequence>MGIKTRFLIISDTHEDEVWPDKAPEPPVDVAIHCGDLTEESKIGEFRTSLEMLKRIRAPLKLVIAGNHDFTLDVPAFERKLAEASGPLDPALVKREFGGFAEARTLFAEAEAHGIALLDEGTHRFALQNGALLTVYASSYTPSAGDSGFQFRPETGHDFCIVSGVDVAITHGPPRGVLDVADGGQRAGPTHLFAAVARARRRMHCFGHIHEAWGAKLVTPSHFTHIDNGQSATVKSLASLRAGKRDTPESAAAKARRLQGLASLGACYTSHCAGDEMPLRPGRHMLFVNAAIQGPCEAEIQLPWVVDIELPRASQEPAFPRDARLPTPTGLNCRIGFSARTVIVCQP</sequence>
<reference evidence="2" key="2">
    <citation type="submission" date="2023-06" db="EMBL/GenBank/DDBJ databases">
        <authorList>
            <consortium name="Lawrence Berkeley National Laboratory"/>
            <person name="Haridas S."/>
            <person name="Hensen N."/>
            <person name="Bonometti L."/>
            <person name="Westerberg I."/>
            <person name="Brannstrom I.O."/>
            <person name="Guillou S."/>
            <person name="Cros-Aarteil S."/>
            <person name="Calhoun S."/>
            <person name="Kuo A."/>
            <person name="Mondo S."/>
            <person name="Pangilinan J."/>
            <person name="Riley R."/>
            <person name="Labutti K."/>
            <person name="Andreopoulos B."/>
            <person name="Lipzen A."/>
            <person name="Chen C."/>
            <person name="Yanf M."/>
            <person name="Daum C."/>
            <person name="Ng V."/>
            <person name="Clum A."/>
            <person name="Steindorff A."/>
            <person name="Ohm R."/>
            <person name="Martin F."/>
            <person name="Silar P."/>
            <person name="Natvig D."/>
            <person name="Lalanne C."/>
            <person name="Gautier V."/>
            <person name="Ament-Velasquez S.L."/>
            <person name="Kruys A."/>
            <person name="Hutchinson M.I."/>
            <person name="Powell A.J."/>
            <person name="Barry K."/>
            <person name="Miller A.N."/>
            <person name="Grigoriev I.V."/>
            <person name="Debuchy R."/>
            <person name="Gladieux P."/>
            <person name="Thoren M.H."/>
            <person name="Johannesson H."/>
        </authorList>
    </citation>
    <scope>NUCLEOTIDE SEQUENCE</scope>
    <source>
        <strain evidence="2">CBS 958.72</strain>
    </source>
</reference>
<organism evidence="2 3">
    <name type="scientific">Lasiosphaeria ovina</name>
    <dbReference type="NCBI Taxonomy" id="92902"/>
    <lineage>
        <taxon>Eukaryota</taxon>
        <taxon>Fungi</taxon>
        <taxon>Dikarya</taxon>
        <taxon>Ascomycota</taxon>
        <taxon>Pezizomycotina</taxon>
        <taxon>Sordariomycetes</taxon>
        <taxon>Sordariomycetidae</taxon>
        <taxon>Sordariales</taxon>
        <taxon>Lasiosphaeriaceae</taxon>
        <taxon>Lasiosphaeria</taxon>
    </lineage>
</organism>
<evidence type="ECO:0000259" key="1">
    <source>
        <dbReference type="Pfam" id="PF00149"/>
    </source>
</evidence>
<protein>
    <submittedName>
        <fullName evidence="2">Ser/Thr protein phosphatase family protein</fullName>
    </submittedName>
</protein>